<dbReference type="Pfam" id="PF01593">
    <property type="entry name" value="Amino_oxidase"/>
    <property type="match status" value="1"/>
</dbReference>
<dbReference type="InterPro" id="IPR050281">
    <property type="entry name" value="Flavin_monoamine_oxidase"/>
</dbReference>
<dbReference type="Gene3D" id="3.90.660.10">
    <property type="match status" value="1"/>
</dbReference>
<dbReference type="AlphaFoldDB" id="A0ABD1ESI3"/>
<dbReference type="SUPFAM" id="SSF51905">
    <property type="entry name" value="FAD/NAD(P)-binding domain"/>
    <property type="match status" value="1"/>
</dbReference>
<evidence type="ECO:0000313" key="3">
    <source>
        <dbReference type="Proteomes" id="UP001566132"/>
    </source>
</evidence>
<dbReference type="InterPro" id="IPR036188">
    <property type="entry name" value="FAD/NAD-bd_sf"/>
</dbReference>
<protein>
    <recommendedName>
        <fullName evidence="1">Amine oxidase domain-containing protein</fullName>
    </recommendedName>
</protein>
<keyword evidence="3" id="KW-1185">Reference proteome</keyword>
<dbReference type="PANTHER" id="PTHR10742">
    <property type="entry name" value="FLAVIN MONOAMINE OXIDASE"/>
    <property type="match status" value="1"/>
</dbReference>
<accession>A0ABD1ESI3</accession>
<dbReference type="Proteomes" id="UP001566132">
    <property type="component" value="Unassembled WGS sequence"/>
</dbReference>
<dbReference type="Gene3D" id="3.50.50.60">
    <property type="entry name" value="FAD/NAD(P)-binding domain"/>
    <property type="match status" value="1"/>
</dbReference>
<dbReference type="EMBL" id="JBDJPC010000005">
    <property type="protein sequence ID" value="KAL1501748.1"/>
    <property type="molecule type" value="Genomic_DNA"/>
</dbReference>
<name>A0ABD1ESI3_HYPHA</name>
<evidence type="ECO:0000313" key="2">
    <source>
        <dbReference type="EMBL" id="KAL1501748.1"/>
    </source>
</evidence>
<proteinExistence type="predicted"/>
<comment type="caution">
    <text evidence="2">The sequence shown here is derived from an EMBL/GenBank/DDBJ whole genome shotgun (WGS) entry which is preliminary data.</text>
</comment>
<dbReference type="SUPFAM" id="SSF54373">
    <property type="entry name" value="FAD-linked reductases, C-terminal domain"/>
    <property type="match status" value="1"/>
</dbReference>
<dbReference type="InterPro" id="IPR002937">
    <property type="entry name" value="Amino_oxidase"/>
</dbReference>
<sequence>MNVLRHSEFAIKFYKSNGQVLDENERKTFLEFSDSISNTINPPTECTTAKSVGECLDLKTNNLYKSITNPEAKKKIFEMSHVAESTASSYDSPLDLHDLALKSVYKTCPGDLYMEWNGYGYQTILNVLMEKFPDSNQSLPIDDKFNLNKTIKTIKWNNQERPSVITVDGETHEADHIIFTPSLGVLKANHLELFDPYLPGDKVDAINKMGFGAIMKIILHFPEQWWPDKAAFEVIWSPEDEESLQKENLQWLMSLSGVVPAENNSKVLIGWYSGKYIPIIENLSDEEVLRGQSYILDTFFSKHFNVSQPDQILRTNWYHNPNFLGTYSYESVAEKPNRTIYQEKLERPLMNNNNKPVILFAGEATHPYYFSTVHGAIETGFREADRLIDYYKK</sequence>
<feature type="domain" description="Amine oxidase" evidence="1">
    <location>
        <begin position="142"/>
        <end position="388"/>
    </location>
</feature>
<reference evidence="2 3" key="1">
    <citation type="submission" date="2024-05" db="EMBL/GenBank/DDBJ databases">
        <title>Genetic variation in Jamaican populations of the coffee berry borer (Hypothenemus hampei).</title>
        <authorList>
            <person name="Errbii M."/>
            <person name="Myrie A."/>
        </authorList>
    </citation>
    <scope>NUCLEOTIDE SEQUENCE [LARGE SCALE GENOMIC DNA]</scope>
    <source>
        <strain evidence="2">JA-Hopewell-2020-01-JO</strain>
        <tissue evidence="2">Whole body</tissue>
    </source>
</reference>
<evidence type="ECO:0000259" key="1">
    <source>
        <dbReference type="Pfam" id="PF01593"/>
    </source>
</evidence>
<dbReference type="PANTHER" id="PTHR10742:SF398">
    <property type="entry name" value="AMINE OXIDASE DOMAIN-CONTAINING PROTEIN-RELATED"/>
    <property type="match status" value="1"/>
</dbReference>
<organism evidence="2 3">
    <name type="scientific">Hypothenemus hampei</name>
    <name type="common">Coffee berry borer</name>
    <dbReference type="NCBI Taxonomy" id="57062"/>
    <lineage>
        <taxon>Eukaryota</taxon>
        <taxon>Metazoa</taxon>
        <taxon>Ecdysozoa</taxon>
        <taxon>Arthropoda</taxon>
        <taxon>Hexapoda</taxon>
        <taxon>Insecta</taxon>
        <taxon>Pterygota</taxon>
        <taxon>Neoptera</taxon>
        <taxon>Endopterygota</taxon>
        <taxon>Coleoptera</taxon>
        <taxon>Polyphaga</taxon>
        <taxon>Cucujiformia</taxon>
        <taxon>Curculionidae</taxon>
        <taxon>Scolytinae</taxon>
        <taxon>Hypothenemus</taxon>
    </lineage>
</organism>
<gene>
    <name evidence="2" type="ORF">ABEB36_007020</name>
</gene>